<evidence type="ECO:0000313" key="2">
    <source>
        <dbReference type="Proteomes" id="UP000789901"/>
    </source>
</evidence>
<reference evidence="1 2" key="1">
    <citation type="submission" date="2021-06" db="EMBL/GenBank/DDBJ databases">
        <authorList>
            <person name="Kallberg Y."/>
            <person name="Tangrot J."/>
            <person name="Rosling A."/>
        </authorList>
    </citation>
    <scope>NUCLEOTIDE SEQUENCE [LARGE SCALE GENOMIC DNA]</scope>
    <source>
        <strain evidence="1 2">120-4 pot B 10/14</strain>
    </source>
</reference>
<proteinExistence type="predicted"/>
<dbReference type="Proteomes" id="UP000789901">
    <property type="component" value="Unassembled WGS sequence"/>
</dbReference>
<accession>A0ABN7X3H1</accession>
<feature type="non-terminal residue" evidence="1">
    <location>
        <position position="1"/>
    </location>
</feature>
<organism evidence="1 2">
    <name type="scientific">Gigaspora margarita</name>
    <dbReference type="NCBI Taxonomy" id="4874"/>
    <lineage>
        <taxon>Eukaryota</taxon>
        <taxon>Fungi</taxon>
        <taxon>Fungi incertae sedis</taxon>
        <taxon>Mucoromycota</taxon>
        <taxon>Glomeromycotina</taxon>
        <taxon>Glomeromycetes</taxon>
        <taxon>Diversisporales</taxon>
        <taxon>Gigasporaceae</taxon>
        <taxon>Gigaspora</taxon>
    </lineage>
</organism>
<sequence>TNPYVIHESLFLPEISSSLHEASLNHFLAKDVFMKHGQSKLHKAVAQIKPIGCTPLLQKKNHIKAQLKGRISINQQLKERDGPDLRYDRIYRSWSLLKSKLVIDKTTIPLAEVAIYYLIALKAHVKKIALDFKYQKIQNISTEKISFMQEALLHNN</sequence>
<evidence type="ECO:0000313" key="1">
    <source>
        <dbReference type="EMBL" id="CAG8847223.1"/>
    </source>
</evidence>
<name>A0ABN7X3H1_GIGMA</name>
<gene>
    <name evidence="1" type="ORF">GMARGA_LOCUS38557</name>
</gene>
<comment type="caution">
    <text evidence="1">The sequence shown here is derived from an EMBL/GenBank/DDBJ whole genome shotgun (WGS) entry which is preliminary data.</text>
</comment>
<keyword evidence="2" id="KW-1185">Reference proteome</keyword>
<dbReference type="EMBL" id="CAJVQB010086701">
    <property type="protein sequence ID" value="CAG8847223.1"/>
    <property type="molecule type" value="Genomic_DNA"/>
</dbReference>
<protein>
    <submittedName>
        <fullName evidence="1">34445_t:CDS:1</fullName>
    </submittedName>
</protein>